<dbReference type="CDD" id="cd16936">
    <property type="entry name" value="HATPase_RsbW-like"/>
    <property type="match status" value="1"/>
</dbReference>
<organism evidence="4 5">
    <name type="scientific">Streptomyces cacaoi</name>
    <dbReference type="NCBI Taxonomy" id="1898"/>
    <lineage>
        <taxon>Bacteria</taxon>
        <taxon>Bacillati</taxon>
        <taxon>Actinomycetota</taxon>
        <taxon>Actinomycetes</taxon>
        <taxon>Kitasatosporales</taxon>
        <taxon>Streptomycetaceae</taxon>
        <taxon>Streptomyces</taxon>
    </lineage>
</organism>
<dbReference type="InterPro" id="IPR036890">
    <property type="entry name" value="HATPase_C_sf"/>
</dbReference>
<keyword evidence="1" id="KW-0808">Transferase</keyword>
<name>A0A4Y3QR44_STRCI</name>
<gene>
    <name evidence="4" type="ORF">SCA03_04150</name>
</gene>
<keyword evidence="4" id="KW-0547">Nucleotide-binding</keyword>
<evidence type="ECO:0000313" key="4">
    <source>
        <dbReference type="EMBL" id="GEB47864.1"/>
    </source>
</evidence>
<dbReference type="SUPFAM" id="SSF55874">
    <property type="entry name" value="ATPase domain of HSP90 chaperone/DNA topoisomerase II/histidine kinase"/>
    <property type="match status" value="1"/>
</dbReference>
<evidence type="ECO:0000256" key="1">
    <source>
        <dbReference type="ARBA" id="ARBA00022527"/>
    </source>
</evidence>
<feature type="region of interest" description="Disordered" evidence="2">
    <location>
        <begin position="102"/>
        <end position="124"/>
    </location>
</feature>
<evidence type="ECO:0000313" key="5">
    <source>
        <dbReference type="Proteomes" id="UP000319210"/>
    </source>
</evidence>
<evidence type="ECO:0000259" key="3">
    <source>
        <dbReference type="Pfam" id="PF13581"/>
    </source>
</evidence>
<dbReference type="InterPro" id="IPR003594">
    <property type="entry name" value="HATPase_dom"/>
</dbReference>
<feature type="compositionally biased region" description="Pro residues" evidence="2">
    <location>
        <begin position="173"/>
        <end position="183"/>
    </location>
</feature>
<dbReference type="Pfam" id="PF13581">
    <property type="entry name" value="HATPase_c_2"/>
    <property type="match status" value="1"/>
</dbReference>
<protein>
    <submittedName>
        <fullName evidence="4">ATP-binding protein</fullName>
    </submittedName>
</protein>
<keyword evidence="5" id="KW-1185">Reference proteome</keyword>
<keyword evidence="1" id="KW-0723">Serine/threonine-protein kinase</keyword>
<dbReference type="Gene3D" id="3.30.565.10">
    <property type="entry name" value="Histidine kinase-like ATPase, C-terminal domain"/>
    <property type="match status" value="1"/>
</dbReference>
<dbReference type="GO" id="GO:0004674">
    <property type="term" value="F:protein serine/threonine kinase activity"/>
    <property type="evidence" value="ECO:0007669"/>
    <property type="project" value="UniProtKB-KW"/>
</dbReference>
<dbReference type="GO" id="GO:0005524">
    <property type="term" value="F:ATP binding"/>
    <property type="evidence" value="ECO:0007669"/>
    <property type="project" value="UniProtKB-KW"/>
</dbReference>
<dbReference type="OrthoDB" id="3852691at2"/>
<dbReference type="Proteomes" id="UP000319210">
    <property type="component" value="Unassembled WGS sequence"/>
</dbReference>
<sequence length="183" mass="19607">MAAPHDALSLNCRPPGALTTRPLRDAFHLPARDTSVAVARARVLDKLREWCVDEESSADAQLLMSELFTNAVRHTDSEKVSCELWVIGVRLRLEVADEGSGSEQIRTAACTGSAPPSEDEDGESGRGLLLVSVLADDWGVRPAHRGGAQENTGHAVWAELECHRTFGSDPASGPAPTPRPSPH</sequence>
<dbReference type="InterPro" id="IPR050267">
    <property type="entry name" value="Anti-sigma-factor_SerPK"/>
</dbReference>
<dbReference type="EMBL" id="BJMM01000002">
    <property type="protein sequence ID" value="GEB47864.1"/>
    <property type="molecule type" value="Genomic_DNA"/>
</dbReference>
<accession>A0A4Y3QR44</accession>
<dbReference type="PANTHER" id="PTHR35526:SF3">
    <property type="entry name" value="ANTI-SIGMA-F FACTOR RSBW"/>
    <property type="match status" value="1"/>
</dbReference>
<dbReference type="AlphaFoldDB" id="A0A4Y3QR44"/>
<feature type="region of interest" description="Disordered" evidence="2">
    <location>
        <begin position="164"/>
        <end position="183"/>
    </location>
</feature>
<evidence type="ECO:0000256" key="2">
    <source>
        <dbReference type="SAM" id="MobiDB-lite"/>
    </source>
</evidence>
<keyword evidence="1" id="KW-0418">Kinase</keyword>
<feature type="domain" description="Histidine kinase/HSP90-like ATPase" evidence="3">
    <location>
        <begin position="29"/>
        <end position="141"/>
    </location>
</feature>
<keyword evidence="4" id="KW-0067">ATP-binding</keyword>
<dbReference type="PANTHER" id="PTHR35526">
    <property type="entry name" value="ANTI-SIGMA-F FACTOR RSBW-RELATED"/>
    <property type="match status" value="1"/>
</dbReference>
<comment type="caution">
    <text evidence="4">The sequence shown here is derived from an EMBL/GenBank/DDBJ whole genome shotgun (WGS) entry which is preliminary data.</text>
</comment>
<proteinExistence type="predicted"/>
<reference evidence="4 5" key="1">
    <citation type="submission" date="2019-06" db="EMBL/GenBank/DDBJ databases">
        <title>Whole genome shotgun sequence of Streptomyces cacaoi subsp. cacaoi NBRC 12748.</title>
        <authorList>
            <person name="Hosoyama A."/>
            <person name="Uohara A."/>
            <person name="Ohji S."/>
            <person name="Ichikawa N."/>
        </authorList>
    </citation>
    <scope>NUCLEOTIDE SEQUENCE [LARGE SCALE GENOMIC DNA]</scope>
    <source>
        <strain evidence="4 5">NBRC 12748</strain>
    </source>
</reference>